<reference evidence="9 10" key="1">
    <citation type="submission" date="2016-03" db="EMBL/GenBank/DDBJ databases">
        <title>The draft genome sequence of Fonsecaea nubica causative agent of cutaneous subcutaneous infection in human host.</title>
        <authorList>
            <person name="Costa F."/>
            <person name="Sybren D.H."/>
            <person name="Raittz R.T."/>
            <person name="Weiss V.A."/>
            <person name="Leao A.C."/>
            <person name="Gomes R."/>
            <person name="De Souza E.M."/>
            <person name="Pedrosa F.O."/>
            <person name="Steffens M.B."/>
            <person name="Bombassaro A."/>
            <person name="Tadra-Sfeir M.Z."/>
            <person name="Moreno L.F."/>
            <person name="Najafzadeh M.J."/>
            <person name="Felipe M.S."/>
            <person name="Teixeira M."/>
            <person name="Sun J."/>
            <person name="Xi L."/>
            <person name="Castro M.A."/>
            <person name="Vicente V.A."/>
        </authorList>
    </citation>
    <scope>NUCLEOTIDE SEQUENCE [LARGE SCALE GENOMIC DNA]</scope>
    <source>
        <strain evidence="9 10">CBS 269.64</strain>
    </source>
</reference>
<evidence type="ECO:0000256" key="6">
    <source>
        <dbReference type="ARBA" id="ARBA00023136"/>
    </source>
</evidence>
<comment type="subcellular location">
    <subcellularLocation>
        <location evidence="1">Membrane</location>
        <topology evidence="1">Multi-pass membrane protein</topology>
    </subcellularLocation>
</comment>
<keyword evidence="6 7" id="KW-0472">Membrane</keyword>
<comment type="similarity">
    <text evidence="2">Belongs to the major facilitator superfamily. Sugar transporter (TC 2.A.1.1) family.</text>
</comment>
<feature type="transmembrane region" description="Helical" evidence="7">
    <location>
        <begin position="915"/>
        <end position="933"/>
    </location>
</feature>
<feature type="transmembrane region" description="Helical" evidence="7">
    <location>
        <begin position="656"/>
        <end position="681"/>
    </location>
</feature>
<dbReference type="PROSITE" id="PS00217">
    <property type="entry name" value="SUGAR_TRANSPORT_2"/>
    <property type="match status" value="1"/>
</dbReference>
<dbReference type="InterPro" id="IPR036259">
    <property type="entry name" value="MFS_trans_sf"/>
</dbReference>
<dbReference type="EMBL" id="LVCJ01000064">
    <property type="protein sequence ID" value="OAL31235.1"/>
    <property type="molecule type" value="Genomic_DNA"/>
</dbReference>
<gene>
    <name evidence="9" type="ORF">AYO20_08290</name>
</gene>
<evidence type="ECO:0000256" key="1">
    <source>
        <dbReference type="ARBA" id="ARBA00004141"/>
    </source>
</evidence>
<feature type="transmembrane region" description="Helical" evidence="7">
    <location>
        <begin position="693"/>
        <end position="710"/>
    </location>
</feature>
<dbReference type="GO" id="GO:0016020">
    <property type="term" value="C:membrane"/>
    <property type="evidence" value="ECO:0007669"/>
    <property type="project" value="UniProtKB-SubCell"/>
</dbReference>
<dbReference type="PROSITE" id="PS50850">
    <property type="entry name" value="MFS"/>
    <property type="match status" value="1"/>
</dbReference>
<dbReference type="InterPro" id="IPR003663">
    <property type="entry name" value="Sugar/inositol_transpt"/>
</dbReference>
<evidence type="ECO:0000256" key="3">
    <source>
        <dbReference type="ARBA" id="ARBA00022448"/>
    </source>
</evidence>
<comment type="caution">
    <text evidence="9">The sequence shown here is derived from an EMBL/GenBank/DDBJ whole genome shotgun (WGS) entry which is preliminary data.</text>
</comment>
<feature type="transmembrane region" description="Helical" evidence="7">
    <location>
        <begin position="428"/>
        <end position="449"/>
    </location>
</feature>
<dbReference type="Gene3D" id="1.20.1250.20">
    <property type="entry name" value="MFS general substrate transporter like domains"/>
    <property type="match status" value="2"/>
</dbReference>
<sequence length="1031" mass="113516">MADKTPVPASEIEHVHSEMDVPPQLEKTHVEEDWTAEEERKLVLKIDLRILPYLSVIFGLSLLDRINVSAAYIAGMSTDIELSVGARYSMSLLFFFITYVLLEIPSNLIIRRVGARWWLSFLITAWGICVMCMGFIQSWVPLVVLRVLLGAFEAGLFPGAVFLISAWYKTYETARRVSWFYMASLMASGFNGIVRSFLAFLTQGSSWLTNGQIAYGLSLIRSGSGTYRQGWRLIFLIEGAITIFCGLIGPICLGEFPEHSKWLNERERHIATVRLANERSGRDKFTLLESTVVCDLGVLTEIKLPPGLPGRVQCWTSNSPPKDFADTQQFEGFYVSTPWSEDTIARLVGLIIVLYAKPPGVRLFGVFLAIFATNANVPGNLTYGQGQTALPHKKGLVAAAQVGFGSIGGITGSTIFRSQDAPQYFPGMWATISFQILYIVMTSGMSLWLTKRNRDADEKGEILEKVEGFRGRTQVSVRVTGDVLTPPPLTATLLPLHSDLLSQSTVKTPTESDRLTTMISLVQFGIVLFVGLGSITYGYGSSIIATTTGQPTFISYFELDTRSNADDLLGAINGLFSVGGLFGCISCFWIPDKWGRKKAIMFASFTSIVGNGLAAGSVHIAMFIVARLITGFSVGALVSLVPLYQSEISPPKIRGLLVGMHGTGIATGYVAASWIGLGFYFVKASGTQWRMPLAIGALWPLLLAGGVLLIPESPRWLLTKDRPEDALKAFKACRTESGPHNDEHAITEEFHLLHSQVIEELKDHVPLKEFFTRPALRKRSWIGWLTMVAGQCTGTIVINNYGPFLYRNLGFSVVNQLLIQCGWITVCLLGNAFNAAVIDYFGRVRMLVFGLAGDVIALAGECATVAVYQRTGSTAAAKAAVFFLFLHIGFYGWTIDASTYIYATEIFPNPLRARGIGISCAGLFMAIIVFTSAAPTAFNTIGWKYYLVFTILTAINTVVIFLFFPETKGLALEDVAEIFGDGIVLTDTREEQIHQRFKQSHYRAEVLDEVTRDEPVQLDMKEGSTKVEHIP</sequence>
<feature type="transmembrane region" description="Helical" evidence="7">
    <location>
        <begin position="945"/>
        <end position="964"/>
    </location>
</feature>
<feature type="transmembrane region" description="Helical" evidence="7">
    <location>
        <begin position="568"/>
        <end position="590"/>
    </location>
</feature>
<dbReference type="InterPro" id="IPR005828">
    <property type="entry name" value="MFS_sugar_transport-like"/>
</dbReference>
<evidence type="ECO:0000259" key="8">
    <source>
        <dbReference type="PROSITE" id="PS50850"/>
    </source>
</evidence>
<proteinExistence type="inferred from homology"/>
<feature type="transmembrane region" description="Helical" evidence="7">
    <location>
        <begin position="179"/>
        <end position="201"/>
    </location>
</feature>
<dbReference type="InterPro" id="IPR020846">
    <property type="entry name" value="MFS_dom"/>
</dbReference>
<dbReference type="OrthoDB" id="6612291at2759"/>
<protein>
    <recommendedName>
        <fullName evidence="8">Major facilitator superfamily (MFS) profile domain-containing protein</fullName>
    </recommendedName>
</protein>
<dbReference type="SUPFAM" id="SSF103473">
    <property type="entry name" value="MFS general substrate transporter"/>
    <property type="match status" value="3"/>
</dbReference>
<keyword evidence="5 7" id="KW-1133">Transmembrane helix</keyword>
<accession>A0A178CQP1</accession>
<feature type="transmembrane region" description="Helical" evidence="7">
    <location>
        <begin position="624"/>
        <end position="644"/>
    </location>
</feature>
<organism evidence="9 10">
    <name type="scientific">Fonsecaea nubica</name>
    <dbReference type="NCBI Taxonomy" id="856822"/>
    <lineage>
        <taxon>Eukaryota</taxon>
        <taxon>Fungi</taxon>
        <taxon>Dikarya</taxon>
        <taxon>Ascomycota</taxon>
        <taxon>Pezizomycotina</taxon>
        <taxon>Eurotiomycetes</taxon>
        <taxon>Chaetothyriomycetidae</taxon>
        <taxon>Chaetothyriales</taxon>
        <taxon>Herpotrichiellaceae</taxon>
        <taxon>Fonsecaea</taxon>
    </lineage>
</organism>
<feature type="transmembrane region" description="Helical" evidence="7">
    <location>
        <begin position="50"/>
        <end position="74"/>
    </location>
</feature>
<feature type="transmembrane region" description="Helical" evidence="7">
    <location>
        <begin position="781"/>
        <end position="801"/>
    </location>
</feature>
<feature type="transmembrane region" description="Helical" evidence="7">
    <location>
        <begin position="117"/>
        <end position="137"/>
    </location>
</feature>
<dbReference type="NCBIfam" id="TIGR00879">
    <property type="entry name" value="SP"/>
    <property type="match status" value="1"/>
</dbReference>
<dbReference type="GO" id="GO:0005351">
    <property type="term" value="F:carbohydrate:proton symporter activity"/>
    <property type="evidence" value="ECO:0007669"/>
    <property type="project" value="TreeGrafter"/>
</dbReference>
<name>A0A178CQP1_9EURO</name>
<evidence type="ECO:0000256" key="5">
    <source>
        <dbReference type="ARBA" id="ARBA00022989"/>
    </source>
</evidence>
<evidence type="ECO:0000256" key="7">
    <source>
        <dbReference type="SAM" id="Phobius"/>
    </source>
</evidence>
<dbReference type="PANTHER" id="PTHR48022:SF11">
    <property type="entry name" value="MONOSACCHARIDE TRANSPORTER (HXT8), PUTATIVE (AFU_ORTHOLOGUE AFUA_2G08120)-RELATED"/>
    <property type="match status" value="1"/>
</dbReference>
<dbReference type="PRINTS" id="PR00171">
    <property type="entry name" value="SUGRTRNSPORT"/>
</dbReference>
<dbReference type="InterPro" id="IPR011701">
    <property type="entry name" value="MFS"/>
</dbReference>
<keyword evidence="4 7" id="KW-0812">Transmembrane</keyword>
<dbReference type="AlphaFoldDB" id="A0A178CQP1"/>
<feature type="transmembrane region" description="Helical" evidence="7">
    <location>
        <begin position="846"/>
        <end position="868"/>
    </location>
</feature>
<evidence type="ECO:0000313" key="10">
    <source>
        <dbReference type="Proteomes" id="UP000185904"/>
    </source>
</evidence>
<keyword evidence="3" id="KW-0813">Transport</keyword>
<dbReference type="RefSeq" id="XP_022497427.1">
    <property type="nucleotide sequence ID" value="XM_022646569.1"/>
</dbReference>
<dbReference type="Pfam" id="PF00083">
    <property type="entry name" value="Sugar_tr"/>
    <property type="match status" value="1"/>
</dbReference>
<dbReference type="InterPro" id="IPR005829">
    <property type="entry name" value="Sugar_transporter_CS"/>
</dbReference>
<feature type="transmembrane region" description="Helical" evidence="7">
    <location>
        <begin position="524"/>
        <end position="548"/>
    </location>
</feature>
<dbReference type="GeneID" id="34591696"/>
<feature type="transmembrane region" description="Helical" evidence="7">
    <location>
        <begin position="233"/>
        <end position="253"/>
    </location>
</feature>
<keyword evidence="10" id="KW-1185">Reference proteome</keyword>
<dbReference type="Pfam" id="PF07690">
    <property type="entry name" value="MFS_1"/>
    <property type="match status" value="1"/>
</dbReference>
<dbReference type="InterPro" id="IPR050360">
    <property type="entry name" value="MFS_Sugar_Transporters"/>
</dbReference>
<feature type="transmembrane region" description="Helical" evidence="7">
    <location>
        <begin position="813"/>
        <end position="834"/>
    </location>
</feature>
<feature type="transmembrane region" description="Helical" evidence="7">
    <location>
        <begin position="396"/>
        <end position="416"/>
    </location>
</feature>
<feature type="transmembrane region" description="Helical" evidence="7">
    <location>
        <begin position="880"/>
        <end position="903"/>
    </location>
</feature>
<feature type="transmembrane region" description="Helical" evidence="7">
    <location>
        <begin position="143"/>
        <end position="167"/>
    </location>
</feature>
<dbReference type="Proteomes" id="UP000185904">
    <property type="component" value="Unassembled WGS sequence"/>
</dbReference>
<dbReference type="FunFam" id="1.20.1250.20:FF:000134">
    <property type="entry name" value="MFS sugar transporter protein"/>
    <property type="match status" value="1"/>
</dbReference>
<evidence type="ECO:0000313" key="9">
    <source>
        <dbReference type="EMBL" id="OAL31235.1"/>
    </source>
</evidence>
<evidence type="ECO:0000256" key="4">
    <source>
        <dbReference type="ARBA" id="ARBA00022692"/>
    </source>
</evidence>
<dbReference type="PANTHER" id="PTHR48022">
    <property type="entry name" value="PLASTIDIC GLUCOSE TRANSPORTER 4"/>
    <property type="match status" value="1"/>
</dbReference>
<evidence type="ECO:0000256" key="2">
    <source>
        <dbReference type="ARBA" id="ARBA00010992"/>
    </source>
</evidence>
<feature type="transmembrane region" description="Helical" evidence="7">
    <location>
        <begin position="86"/>
        <end position="105"/>
    </location>
</feature>
<feature type="domain" description="Major facilitator superfamily (MFS) profile" evidence="8">
    <location>
        <begin position="526"/>
        <end position="968"/>
    </location>
</feature>